<accession>A0ACC2W354</accession>
<dbReference type="Proteomes" id="UP001227268">
    <property type="component" value="Unassembled WGS sequence"/>
</dbReference>
<evidence type="ECO:0000313" key="2">
    <source>
        <dbReference type="Proteomes" id="UP001227268"/>
    </source>
</evidence>
<sequence>MALPFHPRLRFPFPTRTPSWFAGHMARSLNELPNLLKDIDLVIEARDARLPLTSVNSAFDDVLRTSWGLQSNDAGRIMDVKGKQREKLVVYTKRDLAESRFEKPLKKAFLEHANQKVLFADTRSDKDVRSILKHAVDHAKQRYDAVYDMNILVVGMPNVGKSSLLNALRRVGVHKGKAFRIGAEPGITRRLTGTVKINETPPVYVYDTPGVMMSYLGKGERGAEKGLKLALTAGIKASLFEPDILADYLLYRLNLRSLDPTYPSYLNNIPLPPSFTTPTNDLTELLIALATRIGAMRAGGELDLETAQRFFLRAFQEGKFGQWTLDDLLERPGMVISNLESADTISISSEAENDVQPPQLPTPATITAAADIDALVSARVKTFLAEQAREQARRDEGISESSTQEKKKELAKLKAERQAKWEAKVARRKELGDGLGGRTSRSTTRARRK</sequence>
<keyword evidence="2" id="KW-1185">Reference proteome</keyword>
<reference evidence="1" key="1">
    <citation type="submission" date="2023-04" db="EMBL/GenBank/DDBJ databases">
        <title>Draft Genome sequencing of Naganishia species isolated from polar environments using Oxford Nanopore Technology.</title>
        <authorList>
            <person name="Leo P."/>
            <person name="Venkateswaran K."/>
        </authorList>
    </citation>
    <scope>NUCLEOTIDE SEQUENCE</scope>
    <source>
        <strain evidence="1">MNA-CCFEE 5423</strain>
    </source>
</reference>
<evidence type="ECO:0000313" key="1">
    <source>
        <dbReference type="EMBL" id="KAJ9106165.1"/>
    </source>
</evidence>
<organism evidence="1 2">
    <name type="scientific">Naganishia friedmannii</name>
    <dbReference type="NCBI Taxonomy" id="89922"/>
    <lineage>
        <taxon>Eukaryota</taxon>
        <taxon>Fungi</taxon>
        <taxon>Dikarya</taxon>
        <taxon>Basidiomycota</taxon>
        <taxon>Agaricomycotina</taxon>
        <taxon>Tremellomycetes</taxon>
        <taxon>Filobasidiales</taxon>
        <taxon>Filobasidiaceae</taxon>
        <taxon>Naganishia</taxon>
    </lineage>
</organism>
<name>A0ACC2W354_9TREE</name>
<proteinExistence type="predicted"/>
<gene>
    <name evidence="1" type="ORF">QFC21_001308</name>
</gene>
<comment type="caution">
    <text evidence="1">The sequence shown here is derived from an EMBL/GenBank/DDBJ whole genome shotgun (WGS) entry which is preliminary data.</text>
</comment>
<dbReference type="EMBL" id="JASBWT010000003">
    <property type="protein sequence ID" value="KAJ9106165.1"/>
    <property type="molecule type" value="Genomic_DNA"/>
</dbReference>
<protein>
    <submittedName>
        <fullName evidence="1">Uncharacterized protein</fullName>
    </submittedName>
</protein>